<protein>
    <submittedName>
        <fullName evidence="3">Sporulation protein YunB</fullName>
    </submittedName>
</protein>
<reference evidence="3 4" key="1">
    <citation type="submission" date="2016-08" db="EMBL/GenBank/DDBJ databases">
        <title>Novel Firmicute Genomes.</title>
        <authorList>
            <person name="Poppleton D.I."/>
            <person name="Gribaldo S."/>
        </authorList>
    </citation>
    <scope>NUCLEOTIDE SEQUENCE [LARGE SCALE GENOMIC DNA]</scope>
    <source>
        <strain evidence="3 4">RAOx-1</strain>
    </source>
</reference>
<dbReference type="AlphaFoldDB" id="A0A419SEI5"/>
<organism evidence="3 4">
    <name type="scientific">Ammoniphilus oxalaticus</name>
    <dbReference type="NCBI Taxonomy" id="66863"/>
    <lineage>
        <taxon>Bacteria</taxon>
        <taxon>Bacillati</taxon>
        <taxon>Bacillota</taxon>
        <taxon>Bacilli</taxon>
        <taxon>Bacillales</taxon>
        <taxon>Paenibacillaceae</taxon>
        <taxon>Aneurinibacillus group</taxon>
        <taxon>Ammoniphilus</taxon>
    </lineage>
</organism>
<keyword evidence="2" id="KW-0812">Transmembrane</keyword>
<sequence length="244" mass="26768">MAGFRTRKRIKPLSFKTAILISLAIFLVISIQTFLFIEKRIEPAMLNIANTKVEQLAAGAINEAIRMKIADGTDFKDLVYFKQDGDGKIKAVLFNYNEQTRIVGEATARVSNTLKELEAVPLVIPLGQALNSNILATIGPDVPITMVPMGSVKVNLIPEVREVGINGVHVNVHMDVEAKVNVVIPFATKPTIVKTQIPLTQGLFMGEVPDYYFKGDTGGDGHSNPSLLPPLQMDDTDLKKEEKK</sequence>
<dbReference type="EMBL" id="MCHY01000011">
    <property type="protein sequence ID" value="RKD21728.1"/>
    <property type="molecule type" value="Genomic_DNA"/>
</dbReference>
<keyword evidence="4" id="KW-1185">Reference proteome</keyword>
<evidence type="ECO:0000256" key="2">
    <source>
        <dbReference type="SAM" id="Phobius"/>
    </source>
</evidence>
<dbReference type="RefSeq" id="WP_120190842.1">
    <property type="nucleotide sequence ID" value="NZ_MCHY01000011.1"/>
</dbReference>
<dbReference type="Proteomes" id="UP000284219">
    <property type="component" value="Unassembled WGS sequence"/>
</dbReference>
<evidence type="ECO:0000313" key="3">
    <source>
        <dbReference type="EMBL" id="RKD21728.1"/>
    </source>
</evidence>
<gene>
    <name evidence="3" type="ORF">BEP19_13950</name>
</gene>
<name>A0A419SEI5_9BACL</name>
<keyword evidence="2" id="KW-0472">Membrane</keyword>
<keyword evidence="2" id="KW-1133">Transmembrane helix</keyword>
<dbReference type="Pfam" id="PF09560">
    <property type="entry name" value="Spore_YunB"/>
    <property type="match status" value="1"/>
</dbReference>
<accession>A0A419SEI5</accession>
<dbReference type="NCBIfam" id="TIGR02832">
    <property type="entry name" value="spo_yunB"/>
    <property type="match status" value="1"/>
</dbReference>
<dbReference type="InterPro" id="IPR014197">
    <property type="entry name" value="Sporulation_prot_YunB"/>
</dbReference>
<feature type="region of interest" description="Disordered" evidence="1">
    <location>
        <begin position="219"/>
        <end position="244"/>
    </location>
</feature>
<dbReference type="OrthoDB" id="1649278at2"/>
<feature type="transmembrane region" description="Helical" evidence="2">
    <location>
        <begin position="12"/>
        <end position="37"/>
    </location>
</feature>
<evidence type="ECO:0000313" key="4">
    <source>
        <dbReference type="Proteomes" id="UP000284219"/>
    </source>
</evidence>
<comment type="caution">
    <text evidence="3">The sequence shown here is derived from an EMBL/GenBank/DDBJ whole genome shotgun (WGS) entry which is preliminary data.</text>
</comment>
<proteinExistence type="predicted"/>
<dbReference type="PIRSF" id="PIRSF021383">
    <property type="entry name" value="YunB"/>
    <property type="match status" value="1"/>
</dbReference>
<evidence type="ECO:0000256" key="1">
    <source>
        <dbReference type="SAM" id="MobiDB-lite"/>
    </source>
</evidence>